<dbReference type="AlphaFoldDB" id="A0A699XR33"/>
<gene>
    <name evidence="1" type="ORF">Tci_931370</name>
</gene>
<sequence length="80" mass="9112">AWLQSNKIESTLPYTSWALPRSGMLRNNKRELAHEFVTGWKLVYQVDRLCCSVGDPSSIWCCDVAVGDLFAQLLEERPVL</sequence>
<feature type="non-terminal residue" evidence="1">
    <location>
        <position position="1"/>
    </location>
</feature>
<name>A0A699XR33_TANCI</name>
<reference evidence="1" key="1">
    <citation type="journal article" date="2019" name="Sci. Rep.">
        <title>Draft genome of Tanacetum cinerariifolium, the natural source of mosquito coil.</title>
        <authorList>
            <person name="Yamashiro T."/>
            <person name="Shiraishi A."/>
            <person name="Satake H."/>
            <person name="Nakayama K."/>
        </authorList>
    </citation>
    <scope>NUCLEOTIDE SEQUENCE</scope>
</reference>
<comment type="caution">
    <text evidence="1">The sequence shown here is derived from an EMBL/GenBank/DDBJ whole genome shotgun (WGS) entry which is preliminary data.</text>
</comment>
<evidence type="ECO:0000313" key="1">
    <source>
        <dbReference type="EMBL" id="GFD59401.1"/>
    </source>
</evidence>
<organism evidence="1">
    <name type="scientific">Tanacetum cinerariifolium</name>
    <name type="common">Dalmatian daisy</name>
    <name type="synonym">Chrysanthemum cinerariifolium</name>
    <dbReference type="NCBI Taxonomy" id="118510"/>
    <lineage>
        <taxon>Eukaryota</taxon>
        <taxon>Viridiplantae</taxon>
        <taxon>Streptophyta</taxon>
        <taxon>Embryophyta</taxon>
        <taxon>Tracheophyta</taxon>
        <taxon>Spermatophyta</taxon>
        <taxon>Magnoliopsida</taxon>
        <taxon>eudicotyledons</taxon>
        <taxon>Gunneridae</taxon>
        <taxon>Pentapetalae</taxon>
        <taxon>asterids</taxon>
        <taxon>campanulids</taxon>
        <taxon>Asterales</taxon>
        <taxon>Asteraceae</taxon>
        <taxon>Asteroideae</taxon>
        <taxon>Anthemideae</taxon>
        <taxon>Anthemidinae</taxon>
        <taxon>Tanacetum</taxon>
    </lineage>
</organism>
<protein>
    <submittedName>
        <fullName evidence="1">Uncharacterized protein</fullName>
    </submittedName>
</protein>
<accession>A0A699XR33</accession>
<dbReference type="EMBL" id="BKCJ011864517">
    <property type="protein sequence ID" value="GFD59401.1"/>
    <property type="molecule type" value="Genomic_DNA"/>
</dbReference>
<proteinExistence type="predicted"/>